<dbReference type="EMBL" id="GEEE01013753">
    <property type="protein sequence ID" value="JAP49472.1"/>
    <property type="molecule type" value="Transcribed_RNA"/>
</dbReference>
<dbReference type="PANTHER" id="PTHR34914:SF1">
    <property type="entry name" value="LYMPHOCYTE EXPANSION MOLECULE"/>
    <property type="match status" value="1"/>
</dbReference>
<feature type="region of interest" description="Disordered" evidence="1">
    <location>
        <begin position="396"/>
        <end position="418"/>
    </location>
</feature>
<dbReference type="InterPro" id="IPR033557">
    <property type="entry name" value="CIMAP2"/>
</dbReference>
<proteinExistence type="predicted"/>
<organism evidence="2">
    <name type="scientific">Schistocephalus solidus</name>
    <name type="common">Tapeworm</name>
    <dbReference type="NCBI Taxonomy" id="70667"/>
    <lineage>
        <taxon>Eukaryota</taxon>
        <taxon>Metazoa</taxon>
        <taxon>Spiralia</taxon>
        <taxon>Lophotrochozoa</taxon>
        <taxon>Platyhelminthes</taxon>
        <taxon>Cestoda</taxon>
        <taxon>Eucestoda</taxon>
        <taxon>Diphyllobothriidea</taxon>
        <taxon>Diphyllobothriidae</taxon>
        <taxon>Schistocephalus</taxon>
    </lineage>
</organism>
<evidence type="ECO:0000313" key="2">
    <source>
        <dbReference type="EMBL" id="JAP49472.1"/>
    </source>
</evidence>
<dbReference type="AlphaFoldDB" id="A0A0X3PMB0"/>
<protein>
    <submittedName>
        <fullName evidence="2">Uncharacterized protein C1orf177 homolog</fullName>
    </submittedName>
</protein>
<name>A0A0X3PMB0_SCHSO</name>
<reference evidence="2" key="1">
    <citation type="submission" date="2016-01" db="EMBL/GenBank/DDBJ databases">
        <title>Reference transcriptome for the parasite Schistocephalus solidus: insights into the molecular evolution of parasitism.</title>
        <authorList>
            <person name="Hebert F.O."/>
            <person name="Grambauer S."/>
            <person name="Barber I."/>
            <person name="Landry C.R."/>
            <person name="Aubin-Horth N."/>
        </authorList>
    </citation>
    <scope>NUCLEOTIDE SEQUENCE</scope>
</reference>
<accession>A0A0X3PMB0</accession>
<gene>
    <name evidence="2" type="primary">CA177</name>
    <name evidence="2" type="ORF">TR105569</name>
</gene>
<dbReference type="PANTHER" id="PTHR34914">
    <property type="entry name" value="LYMPHOCYTE EXPANSION MOLECULE"/>
    <property type="match status" value="1"/>
</dbReference>
<feature type="region of interest" description="Disordered" evidence="1">
    <location>
        <begin position="87"/>
        <end position="175"/>
    </location>
</feature>
<sequence length="418" mass="47737">MKALARLARDDSLKTEVDIKLITHCPGWAKAPRFSACGIHPKAMPPMWVETLRGEPTGEFKYNPQVTSCRDKGSKHRSKMPYIQFSIRQDRHKQEQSANQPFMPVRKTETSTGPGSWSPKDSKPLGNETSQKKEPRCRSGPPIAFGSQAPRFQSEGKGVSGGNPPPGAYDPYKPRGERRKLFQPFTLAPILNRSVPIMDDVGPATYKFESPIDQELRELKAKTRAFDAFSEPRLAPMKHGYYVVDHCHDLGPGSVDFPSMTDLLKNRHNHSKGKFMKNERFPKRPHERIFLQIPVNLRADKSNQLGPVTYDNRIPEWKTCKLKSSKAPFNLHRMARMSEKEYNEFIGNRNPYSGPGRYTPYEYEDAHNRRFQGLFKVVPRIFDVQKYKVQSERNRALNVPPTDPNKCTAPMASSLKLR</sequence>
<evidence type="ECO:0000256" key="1">
    <source>
        <dbReference type="SAM" id="MobiDB-lite"/>
    </source>
</evidence>